<evidence type="ECO:0000313" key="2">
    <source>
        <dbReference type="EMBL" id="ARK32507.1"/>
    </source>
</evidence>
<keyword evidence="3" id="KW-1185">Reference proteome</keyword>
<dbReference type="RefSeq" id="WP_066160136.1">
    <property type="nucleotide sequence ID" value="NZ_CP020814.1"/>
</dbReference>
<evidence type="ECO:0000256" key="1">
    <source>
        <dbReference type="SAM" id="Phobius"/>
    </source>
</evidence>
<sequence>MNIELWIVLLLPLLIGSVVGGVVIHRVKNVKRFLLIYSLSGVLYIMLYVAYLSFLKPHLF</sequence>
<name>A0A1X9MGD1_9BACI</name>
<dbReference type="KEGG" id="bkw:BkAM31D_23030"/>
<keyword evidence="1" id="KW-0472">Membrane</keyword>
<protein>
    <submittedName>
        <fullName evidence="2">Uncharacterized protein</fullName>
    </submittedName>
</protein>
<evidence type="ECO:0000313" key="3">
    <source>
        <dbReference type="Proteomes" id="UP000193006"/>
    </source>
</evidence>
<proteinExistence type="predicted"/>
<dbReference type="EMBL" id="CP020814">
    <property type="protein sequence ID" value="ARK32507.1"/>
    <property type="molecule type" value="Genomic_DNA"/>
</dbReference>
<feature type="transmembrane region" description="Helical" evidence="1">
    <location>
        <begin position="6"/>
        <end position="27"/>
    </location>
</feature>
<dbReference type="Proteomes" id="UP000193006">
    <property type="component" value="Chromosome"/>
</dbReference>
<gene>
    <name evidence="2" type="ORF">BkAM31D_23030</name>
</gene>
<accession>A0A1X9MGD1</accession>
<feature type="transmembrane region" description="Helical" evidence="1">
    <location>
        <begin position="34"/>
        <end position="54"/>
    </location>
</feature>
<dbReference type="AlphaFoldDB" id="A0A1X9MGD1"/>
<keyword evidence="1" id="KW-0812">Transmembrane</keyword>
<keyword evidence="1" id="KW-1133">Transmembrane helix</keyword>
<reference evidence="2 3" key="1">
    <citation type="submission" date="2017-04" db="EMBL/GenBank/DDBJ databases">
        <title>Bacillus krulwichiae AM31D Genome sequencing and assembly.</title>
        <authorList>
            <person name="Krulwich T.A."/>
            <person name="Anastor L."/>
            <person name="Ehrlich R."/>
            <person name="Ehrlich G.D."/>
            <person name="Janto B."/>
        </authorList>
    </citation>
    <scope>NUCLEOTIDE SEQUENCE [LARGE SCALE GENOMIC DNA]</scope>
    <source>
        <strain evidence="2 3">AM31D</strain>
    </source>
</reference>
<organism evidence="2 3">
    <name type="scientific">Halalkalibacter krulwichiae</name>
    <dbReference type="NCBI Taxonomy" id="199441"/>
    <lineage>
        <taxon>Bacteria</taxon>
        <taxon>Bacillati</taxon>
        <taxon>Bacillota</taxon>
        <taxon>Bacilli</taxon>
        <taxon>Bacillales</taxon>
        <taxon>Bacillaceae</taxon>
        <taxon>Halalkalibacter</taxon>
    </lineage>
</organism>